<protein>
    <recommendedName>
        <fullName evidence="1">SpoVT-AbrB domain-containing protein</fullName>
    </recommendedName>
</protein>
<proteinExistence type="predicted"/>
<organism evidence="2">
    <name type="scientific">hydrothermal vent metagenome</name>
    <dbReference type="NCBI Taxonomy" id="652676"/>
    <lineage>
        <taxon>unclassified sequences</taxon>
        <taxon>metagenomes</taxon>
        <taxon>ecological metagenomes</taxon>
    </lineage>
</organism>
<reference evidence="2" key="1">
    <citation type="submission" date="2018-06" db="EMBL/GenBank/DDBJ databases">
        <authorList>
            <person name="Zhirakovskaya E."/>
        </authorList>
    </citation>
    <scope>NUCLEOTIDE SEQUENCE</scope>
</reference>
<sequence>MTTATITTKGQITIPKPVRQRLGVNPGDRVEFIEMENGVFQLVAANRDITTLKGIIAKPQKAVSIDEMNSAIAEMGKEAAT</sequence>
<gene>
    <name evidence="2" type="ORF">MNBD_GAMMA26-653</name>
</gene>
<dbReference type="Gene3D" id="2.10.260.10">
    <property type="match status" value="1"/>
</dbReference>
<dbReference type="GO" id="GO:0003677">
    <property type="term" value="F:DNA binding"/>
    <property type="evidence" value="ECO:0007669"/>
    <property type="project" value="InterPro"/>
</dbReference>
<name>A0A3B1BIE9_9ZZZZ</name>
<dbReference type="InterPro" id="IPR037914">
    <property type="entry name" value="SpoVT-AbrB_sf"/>
</dbReference>
<evidence type="ECO:0000313" key="2">
    <source>
        <dbReference type="EMBL" id="VAX05985.1"/>
    </source>
</evidence>
<dbReference type="Pfam" id="PF04014">
    <property type="entry name" value="MazE_antitoxin"/>
    <property type="match status" value="1"/>
</dbReference>
<feature type="domain" description="SpoVT-AbrB" evidence="1">
    <location>
        <begin position="1"/>
        <end position="47"/>
    </location>
</feature>
<evidence type="ECO:0000259" key="1">
    <source>
        <dbReference type="PROSITE" id="PS51740"/>
    </source>
</evidence>
<accession>A0A3B1BIE9</accession>
<dbReference type="AlphaFoldDB" id="A0A3B1BIE9"/>
<dbReference type="SMART" id="SM00966">
    <property type="entry name" value="SpoVT_AbrB"/>
    <property type="match status" value="1"/>
</dbReference>
<dbReference type="PROSITE" id="PS51740">
    <property type="entry name" value="SPOVT_ABRB"/>
    <property type="match status" value="1"/>
</dbReference>
<dbReference type="InterPro" id="IPR007159">
    <property type="entry name" value="SpoVT-AbrB_dom"/>
</dbReference>
<dbReference type="NCBIfam" id="TIGR01439">
    <property type="entry name" value="lp_hng_hel_AbrB"/>
    <property type="match status" value="1"/>
</dbReference>
<dbReference type="SUPFAM" id="SSF89447">
    <property type="entry name" value="AbrB/MazE/MraZ-like"/>
    <property type="match status" value="1"/>
</dbReference>
<dbReference type="EMBL" id="UOFX01000010">
    <property type="protein sequence ID" value="VAX05985.1"/>
    <property type="molecule type" value="Genomic_DNA"/>
</dbReference>